<dbReference type="Pfam" id="PF03739">
    <property type="entry name" value="LptF_LptG"/>
    <property type="match status" value="1"/>
</dbReference>
<proteinExistence type="predicted"/>
<keyword evidence="3 6" id="KW-0812">Transmembrane</keyword>
<organism evidence="7">
    <name type="scientific">marine metagenome</name>
    <dbReference type="NCBI Taxonomy" id="408172"/>
    <lineage>
        <taxon>unclassified sequences</taxon>
        <taxon>metagenomes</taxon>
        <taxon>ecological metagenomes</taxon>
    </lineage>
</organism>
<evidence type="ECO:0000313" key="7">
    <source>
        <dbReference type="EMBL" id="SVD31434.1"/>
    </source>
</evidence>
<keyword evidence="4 6" id="KW-1133">Transmembrane helix</keyword>
<dbReference type="InterPro" id="IPR005495">
    <property type="entry name" value="LptG/LptF_permease"/>
</dbReference>
<dbReference type="AlphaFoldDB" id="A0A382UAW3"/>
<evidence type="ECO:0000256" key="2">
    <source>
        <dbReference type="ARBA" id="ARBA00022475"/>
    </source>
</evidence>
<keyword evidence="5 6" id="KW-0472">Membrane</keyword>
<sequence>MKKTIYKYFFYQFVIYFTITLFALAAIVWTIQAVNYLDLVTEDGHAFTTYFFYSLLTLSKVLTKLIPFSFLIAIMLTILKFEKDNELLILWT</sequence>
<gene>
    <name evidence="7" type="ORF">METZ01_LOCUS384288</name>
</gene>
<evidence type="ECO:0000256" key="5">
    <source>
        <dbReference type="ARBA" id="ARBA00023136"/>
    </source>
</evidence>
<evidence type="ECO:0000256" key="4">
    <source>
        <dbReference type="ARBA" id="ARBA00022989"/>
    </source>
</evidence>
<dbReference type="EMBL" id="UINC01142850">
    <property type="protein sequence ID" value="SVD31434.1"/>
    <property type="molecule type" value="Genomic_DNA"/>
</dbReference>
<protein>
    <recommendedName>
        <fullName evidence="8">LptF/LptG family permease</fullName>
    </recommendedName>
</protein>
<comment type="subcellular location">
    <subcellularLocation>
        <location evidence="1">Cell membrane</location>
        <topology evidence="1">Multi-pass membrane protein</topology>
    </subcellularLocation>
</comment>
<dbReference type="GO" id="GO:0005886">
    <property type="term" value="C:plasma membrane"/>
    <property type="evidence" value="ECO:0007669"/>
    <property type="project" value="UniProtKB-SubCell"/>
</dbReference>
<reference evidence="7" key="1">
    <citation type="submission" date="2018-05" db="EMBL/GenBank/DDBJ databases">
        <authorList>
            <person name="Lanie J.A."/>
            <person name="Ng W.-L."/>
            <person name="Kazmierczak K.M."/>
            <person name="Andrzejewski T.M."/>
            <person name="Davidsen T.M."/>
            <person name="Wayne K.J."/>
            <person name="Tettelin H."/>
            <person name="Glass J.I."/>
            <person name="Rusch D."/>
            <person name="Podicherti R."/>
            <person name="Tsui H.-C.T."/>
            <person name="Winkler M.E."/>
        </authorList>
    </citation>
    <scope>NUCLEOTIDE SEQUENCE</scope>
</reference>
<evidence type="ECO:0000256" key="6">
    <source>
        <dbReference type="SAM" id="Phobius"/>
    </source>
</evidence>
<evidence type="ECO:0000256" key="1">
    <source>
        <dbReference type="ARBA" id="ARBA00004651"/>
    </source>
</evidence>
<accession>A0A382UAW3</accession>
<name>A0A382UAW3_9ZZZZ</name>
<feature type="transmembrane region" description="Helical" evidence="6">
    <location>
        <begin position="9"/>
        <end position="31"/>
    </location>
</feature>
<feature type="non-terminal residue" evidence="7">
    <location>
        <position position="92"/>
    </location>
</feature>
<feature type="transmembrane region" description="Helical" evidence="6">
    <location>
        <begin position="51"/>
        <end position="79"/>
    </location>
</feature>
<keyword evidence="2" id="KW-1003">Cell membrane</keyword>
<evidence type="ECO:0000256" key="3">
    <source>
        <dbReference type="ARBA" id="ARBA00022692"/>
    </source>
</evidence>
<evidence type="ECO:0008006" key="8">
    <source>
        <dbReference type="Google" id="ProtNLM"/>
    </source>
</evidence>